<evidence type="ECO:0000313" key="2">
    <source>
        <dbReference type="EMBL" id="OWQ52361.1"/>
    </source>
</evidence>
<dbReference type="OrthoDB" id="6025934at2"/>
<comment type="caution">
    <text evidence="2">The sequence shown here is derived from an EMBL/GenBank/DDBJ whole genome shotgun (WGS) entry which is preliminary data.</text>
</comment>
<name>A0A246HKW0_STEMA</name>
<keyword evidence="1" id="KW-0472">Membrane</keyword>
<reference evidence="2 3" key="1">
    <citation type="submission" date="2017-06" db="EMBL/GenBank/DDBJ databases">
        <authorList>
            <person name="Kim H.J."/>
            <person name="Triplett B.A."/>
        </authorList>
    </citation>
    <scope>NUCLEOTIDE SEQUENCE [LARGE SCALE GENOMIC DNA]</scope>
    <source>
        <strain evidence="2 3">13146</strain>
    </source>
</reference>
<proteinExistence type="predicted"/>
<dbReference type="AlphaFoldDB" id="A0A246HKW0"/>
<feature type="transmembrane region" description="Helical" evidence="1">
    <location>
        <begin position="187"/>
        <end position="208"/>
    </location>
</feature>
<keyword evidence="1" id="KW-0812">Transmembrane</keyword>
<dbReference type="Proteomes" id="UP000198157">
    <property type="component" value="Unassembled WGS sequence"/>
</dbReference>
<feature type="transmembrane region" description="Helical" evidence="1">
    <location>
        <begin position="156"/>
        <end position="175"/>
    </location>
</feature>
<gene>
    <name evidence="2" type="ORF">CEE60_13625</name>
</gene>
<feature type="transmembrane region" description="Helical" evidence="1">
    <location>
        <begin position="45"/>
        <end position="67"/>
    </location>
</feature>
<evidence type="ECO:0008006" key="4">
    <source>
        <dbReference type="Google" id="ProtNLM"/>
    </source>
</evidence>
<sequence length="240" mass="26947">MHAQAEVGAPQPRGSQELTFHWLYQRVQGLMDHSIYPKPGRMEKWSVRVGMAAAAIGVLTALVPDLWLPGSVALIVVVACLVVEGVGFALGGILAVRREIRQYTQPRLSHAREMDSEFIYWQAAIADLRAFPKAQREQRLRYVSNLRTNMIDRMGLMYGGLQRLGPFPLLLALYLQFRGWKWGEWGAVFDVGWVGALLIFGLALLYLLGWMLIGQRIRLDTYVALLEASIQEPEPGTGVQ</sequence>
<organism evidence="2 3">
    <name type="scientific">Stenotrophomonas maltophilia</name>
    <name type="common">Pseudomonas maltophilia</name>
    <name type="synonym">Xanthomonas maltophilia</name>
    <dbReference type="NCBI Taxonomy" id="40324"/>
    <lineage>
        <taxon>Bacteria</taxon>
        <taxon>Pseudomonadati</taxon>
        <taxon>Pseudomonadota</taxon>
        <taxon>Gammaproteobacteria</taxon>
        <taxon>Lysobacterales</taxon>
        <taxon>Lysobacteraceae</taxon>
        <taxon>Stenotrophomonas</taxon>
        <taxon>Stenotrophomonas maltophilia group</taxon>
    </lineage>
</organism>
<keyword evidence="1" id="KW-1133">Transmembrane helix</keyword>
<feature type="transmembrane region" description="Helical" evidence="1">
    <location>
        <begin position="73"/>
        <end position="96"/>
    </location>
</feature>
<evidence type="ECO:0000313" key="3">
    <source>
        <dbReference type="Proteomes" id="UP000198157"/>
    </source>
</evidence>
<dbReference type="EMBL" id="NIVS01000032">
    <property type="protein sequence ID" value="OWQ52361.1"/>
    <property type="molecule type" value="Genomic_DNA"/>
</dbReference>
<accession>A0A246HKW0</accession>
<protein>
    <recommendedName>
        <fullName evidence="4">Transmembrane protein</fullName>
    </recommendedName>
</protein>
<evidence type="ECO:0000256" key="1">
    <source>
        <dbReference type="SAM" id="Phobius"/>
    </source>
</evidence>